<gene>
    <name evidence="4" type="ORF">RFI_27665</name>
</gene>
<dbReference type="InterPro" id="IPR005818">
    <property type="entry name" value="Histone_H1/H5_H15"/>
</dbReference>
<accession>X6M6T9</accession>
<dbReference type="GO" id="GO:0000786">
    <property type="term" value="C:nucleosome"/>
    <property type="evidence" value="ECO:0007669"/>
    <property type="project" value="InterPro"/>
</dbReference>
<comment type="caution">
    <text evidence="4">The sequence shown here is derived from an EMBL/GenBank/DDBJ whole genome shotgun (WGS) entry which is preliminary data.</text>
</comment>
<feature type="compositionally biased region" description="Basic residues" evidence="1">
    <location>
        <begin position="198"/>
        <end position="229"/>
    </location>
</feature>
<dbReference type="PROSITE" id="PS51504">
    <property type="entry name" value="H15"/>
    <property type="match status" value="1"/>
</dbReference>
<proteinExistence type="predicted"/>
<evidence type="ECO:0000313" key="5">
    <source>
        <dbReference type="Proteomes" id="UP000023152"/>
    </source>
</evidence>
<evidence type="ECO:0000256" key="1">
    <source>
        <dbReference type="SAM" id="MobiDB-lite"/>
    </source>
</evidence>
<evidence type="ECO:0000256" key="2">
    <source>
        <dbReference type="SAM" id="Phobius"/>
    </source>
</evidence>
<reference evidence="4 5" key="1">
    <citation type="journal article" date="2013" name="Curr. Biol.">
        <title>The Genome of the Foraminiferan Reticulomyxa filosa.</title>
        <authorList>
            <person name="Glockner G."/>
            <person name="Hulsmann N."/>
            <person name="Schleicher M."/>
            <person name="Noegel A.A."/>
            <person name="Eichinger L."/>
            <person name="Gallinger C."/>
            <person name="Pawlowski J."/>
            <person name="Sierra R."/>
            <person name="Euteneuer U."/>
            <person name="Pillet L."/>
            <person name="Moustafa A."/>
            <person name="Platzer M."/>
            <person name="Groth M."/>
            <person name="Szafranski K."/>
            <person name="Schliwa M."/>
        </authorList>
    </citation>
    <scope>NUCLEOTIDE SEQUENCE [LARGE SCALE GENOMIC DNA]</scope>
</reference>
<keyword evidence="2" id="KW-0472">Membrane</keyword>
<feature type="transmembrane region" description="Helical" evidence="2">
    <location>
        <begin position="6"/>
        <end position="29"/>
    </location>
</feature>
<dbReference type="InterPro" id="IPR036390">
    <property type="entry name" value="WH_DNA-bd_sf"/>
</dbReference>
<dbReference type="Gene3D" id="1.10.10.10">
    <property type="entry name" value="Winged helix-like DNA-binding domain superfamily/Winged helix DNA-binding domain"/>
    <property type="match status" value="1"/>
</dbReference>
<organism evidence="4 5">
    <name type="scientific">Reticulomyxa filosa</name>
    <dbReference type="NCBI Taxonomy" id="46433"/>
    <lineage>
        <taxon>Eukaryota</taxon>
        <taxon>Sar</taxon>
        <taxon>Rhizaria</taxon>
        <taxon>Retaria</taxon>
        <taxon>Foraminifera</taxon>
        <taxon>Monothalamids</taxon>
        <taxon>Reticulomyxidae</taxon>
        <taxon>Reticulomyxa</taxon>
    </lineage>
</organism>
<keyword evidence="2" id="KW-0812">Transmembrane</keyword>
<feature type="region of interest" description="Disordered" evidence="1">
    <location>
        <begin position="166"/>
        <end position="229"/>
    </location>
</feature>
<dbReference type="Pfam" id="PF00538">
    <property type="entry name" value="Linker_histone"/>
    <property type="match status" value="1"/>
</dbReference>
<dbReference type="Proteomes" id="UP000023152">
    <property type="component" value="Unassembled WGS sequence"/>
</dbReference>
<dbReference type="GO" id="GO:0003677">
    <property type="term" value="F:DNA binding"/>
    <property type="evidence" value="ECO:0007669"/>
    <property type="project" value="InterPro"/>
</dbReference>
<name>X6M6T9_RETFI</name>
<keyword evidence="5" id="KW-1185">Reference proteome</keyword>
<protein>
    <submittedName>
        <fullName evidence="4">Histone H1-II-1-like protein</fullName>
    </submittedName>
</protein>
<keyword evidence="2" id="KW-1133">Transmembrane helix</keyword>
<dbReference type="GO" id="GO:0006334">
    <property type="term" value="P:nucleosome assembly"/>
    <property type="evidence" value="ECO:0007669"/>
    <property type="project" value="InterPro"/>
</dbReference>
<feature type="domain" description="H15" evidence="3">
    <location>
        <begin position="93"/>
        <end position="220"/>
    </location>
</feature>
<evidence type="ECO:0000259" key="3">
    <source>
        <dbReference type="PROSITE" id="PS51504"/>
    </source>
</evidence>
<dbReference type="SUPFAM" id="SSF46785">
    <property type="entry name" value="Winged helix' DNA-binding domain"/>
    <property type="match status" value="1"/>
</dbReference>
<dbReference type="AlphaFoldDB" id="X6M6T9"/>
<dbReference type="EMBL" id="ASPP01023940">
    <property type="protein sequence ID" value="ETO09708.1"/>
    <property type="molecule type" value="Genomic_DNA"/>
</dbReference>
<evidence type="ECO:0000313" key="4">
    <source>
        <dbReference type="EMBL" id="ETO09708.1"/>
    </source>
</evidence>
<dbReference type="InterPro" id="IPR036388">
    <property type="entry name" value="WH-like_DNA-bd_sf"/>
</dbReference>
<sequence>MSSTFISSQAFTQTISIVQVWYSIIYFLFNFLNSKKTPLLCLFNEQIIQKKSTVTQKNWCVVPFFFCSNRKSYTQLTMPEQKNETKEKRDNKQKAEYRRMIVESMFELDSNHEGVTREQIKKYITSNYKIDDPLLAQKVIFILNDGISKGIIFQLTPVKYKLNPDASVKRPKPQKKKVEQKKPTVSTPSKRLSALNRTAKKAKPTKNQFSKKKKNTKLNKKSKVRMTRK</sequence>